<accession>A0AAN6XT18</accession>
<feature type="non-terminal residue" evidence="1">
    <location>
        <position position="126"/>
    </location>
</feature>
<gene>
    <name evidence="1" type="ORF">QBC37DRAFT_249706</name>
</gene>
<dbReference type="Pfam" id="PF21858">
    <property type="entry name" value="DUF6914"/>
    <property type="match status" value="1"/>
</dbReference>
<evidence type="ECO:0000313" key="2">
    <source>
        <dbReference type="Proteomes" id="UP001301769"/>
    </source>
</evidence>
<dbReference type="Proteomes" id="UP001301769">
    <property type="component" value="Unassembled WGS sequence"/>
</dbReference>
<reference evidence="1" key="2">
    <citation type="submission" date="2023-05" db="EMBL/GenBank/DDBJ databases">
        <authorList>
            <consortium name="Lawrence Berkeley National Laboratory"/>
            <person name="Steindorff A."/>
            <person name="Hensen N."/>
            <person name="Bonometti L."/>
            <person name="Westerberg I."/>
            <person name="Brannstrom I.O."/>
            <person name="Guillou S."/>
            <person name="Cros-Aarteil S."/>
            <person name="Calhoun S."/>
            <person name="Haridas S."/>
            <person name="Kuo A."/>
            <person name="Mondo S."/>
            <person name="Pangilinan J."/>
            <person name="Riley R."/>
            <person name="Labutti K."/>
            <person name="Andreopoulos B."/>
            <person name="Lipzen A."/>
            <person name="Chen C."/>
            <person name="Yanf M."/>
            <person name="Daum C."/>
            <person name="Ng V."/>
            <person name="Clum A."/>
            <person name="Ohm R."/>
            <person name="Martin F."/>
            <person name="Silar P."/>
            <person name="Natvig D."/>
            <person name="Lalanne C."/>
            <person name="Gautier V."/>
            <person name="Ament-Velasquez S.L."/>
            <person name="Kruys A."/>
            <person name="Hutchinson M.I."/>
            <person name="Powell A.J."/>
            <person name="Barry K."/>
            <person name="Miller A.N."/>
            <person name="Grigoriev I.V."/>
            <person name="Debuchy R."/>
            <person name="Gladieux P."/>
            <person name="Thoren M.H."/>
            <person name="Johannesson H."/>
        </authorList>
    </citation>
    <scope>NUCLEOTIDE SEQUENCE</scope>
    <source>
        <strain evidence="1">PSN293</strain>
    </source>
</reference>
<proteinExistence type="predicted"/>
<protein>
    <submittedName>
        <fullName evidence="1">Uncharacterized protein</fullName>
    </submittedName>
</protein>
<dbReference type="AlphaFoldDB" id="A0AAN6XT18"/>
<dbReference type="EMBL" id="MU858477">
    <property type="protein sequence ID" value="KAK4206189.1"/>
    <property type="molecule type" value="Genomic_DNA"/>
</dbReference>
<name>A0AAN6XT18_9PEZI</name>
<organism evidence="1 2">
    <name type="scientific">Rhypophila decipiens</name>
    <dbReference type="NCBI Taxonomy" id="261697"/>
    <lineage>
        <taxon>Eukaryota</taxon>
        <taxon>Fungi</taxon>
        <taxon>Dikarya</taxon>
        <taxon>Ascomycota</taxon>
        <taxon>Pezizomycotina</taxon>
        <taxon>Sordariomycetes</taxon>
        <taxon>Sordariomycetidae</taxon>
        <taxon>Sordariales</taxon>
        <taxon>Naviculisporaceae</taxon>
        <taxon>Rhypophila</taxon>
    </lineage>
</organism>
<sequence length="126" mass="13621">MPLTGENLRASSLYITLNSRPKKGEYHWGLLITDSSTKGTLHHANNGSGGWKYEARAVDPAKSMTLIALVFVASISDPVSVEAVIRSIPTGTASRRTGEAFTCRIWVKDVLVALQEAGLILLPEDI</sequence>
<reference evidence="1" key="1">
    <citation type="journal article" date="2023" name="Mol. Phylogenet. Evol.">
        <title>Genome-scale phylogeny and comparative genomics of the fungal order Sordariales.</title>
        <authorList>
            <person name="Hensen N."/>
            <person name="Bonometti L."/>
            <person name="Westerberg I."/>
            <person name="Brannstrom I.O."/>
            <person name="Guillou S."/>
            <person name="Cros-Aarteil S."/>
            <person name="Calhoun S."/>
            <person name="Haridas S."/>
            <person name="Kuo A."/>
            <person name="Mondo S."/>
            <person name="Pangilinan J."/>
            <person name="Riley R."/>
            <person name="LaButti K."/>
            <person name="Andreopoulos B."/>
            <person name="Lipzen A."/>
            <person name="Chen C."/>
            <person name="Yan M."/>
            <person name="Daum C."/>
            <person name="Ng V."/>
            <person name="Clum A."/>
            <person name="Steindorff A."/>
            <person name="Ohm R.A."/>
            <person name="Martin F."/>
            <person name="Silar P."/>
            <person name="Natvig D.O."/>
            <person name="Lalanne C."/>
            <person name="Gautier V."/>
            <person name="Ament-Velasquez S.L."/>
            <person name="Kruys A."/>
            <person name="Hutchinson M.I."/>
            <person name="Powell A.J."/>
            <person name="Barry K."/>
            <person name="Miller A.N."/>
            <person name="Grigoriev I.V."/>
            <person name="Debuchy R."/>
            <person name="Gladieux P."/>
            <person name="Hiltunen Thoren M."/>
            <person name="Johannesson H."/>
        </authorList>
    </citation>
    <scope>NUCLEOTIDE SEQUENCE</scope>
    <source>
        <strain evidence="1">PSN293</strain>
    </source>
</reference>
<keyword evidence="2" id="KW-1185">Reference proteome</keyword>
<dbReference type="InterPro" id="IPR054208">
    <property type="entry name" value="DUF6914"/>
</dbReference>
<comment type="caution">
    <text evidence="1">The sequence shown here is derived from an EMBL/GenBank/DDBJ whole genome shotgun (WGS) entry which is preliminary data.</text>
</comment>
<evidence type="ECO:0000313" key="1">
    <source>
        <dbReference type="EMBL" id="KAK4206189.1"/>
    </source>
</evidence>